<name>A0ACC2IR89_9PEZI</name>
<organism evidence="1 2">
    <name type="scientific">Nemania bipapillata</name>
    <dbReference type="NCBI Taxonomy" id="110536"/>
    <lineage>
        <taxon>Eukaryota</taxon>
        <taxon>Fungi</taxon>
        <taxon>Dikarya</taxon>
        <taxon>Ascomycota</taxon>
        <taxon>Pezizomycotina</taxon>
        <taxon>Sordariomycetes</taxon>
        <taxon>Xylariomycetidae</taxon>
        <taxon>Xylariales</taxon>
        <taxon>Xylariaceae</taxon>
        <taxon>Nemania</taxon>
    </lineage>
</organism>
<keyword evidence="2" id="KW-1185">Reference proteome</keyword>
<comment type="caution">
    <text evidence="1">The sequence shown here is derived from an EMBL/GenBank/DDBJ whole genome shotgun (WGS) entry which is preliminary data.</text>
</comment>
<protein>
    <submittedName>
        <fullName evidence="1">Uncharacterized protein</fullName>
    </submittedName>
</protein>
<sequence length="271" mass="30176">MAEPSPSLLWSIVPIVSAISLAFGVITPIITTHTIAYIAAPREITTFVDAVDCSIQENENYDCDVAKVSRLEDKVRLDRLLREIQKQGDDLREEINRLVVEDGGTTLRMSARVLWAEHRKQLEDRVRRLDMLRMRFLVIFMGIVATTTGERAKDPARTAPKEPEKAIPPAPPPPPPAPRPGISKAYTEGSQQTPSRRLTTQTMGYSEKTEHTHRSGWFGVVAELQRSPILRQRHASIEAAMRSPTPLSPMGSPLSGLMPIKETSIPESLEL</sequence>
<dbReference type="EMBL" id="JAPESX010001070">
    <property type="protein sequence ID" value="KAJ8117740.1"/>
    <property type="molecule type" value="Genomic_DNA"/>
</dbReference>
<dbReference type="Proteomes" id="UP001153334">
    <property type="component" value="Unassembled WGS sequence"/>
</dbReference>
<evidence type="ECO:0000313" key="1">
    <source>
        <dbReference type="EMBL" id="KAJ8117740.1"/>
    </source>
</evidence>
<accession>A0ACC2IR89</accession>
<proteinExistence type="predicted"/>
<gene>
    <name evidence="1" type="ORF">ONZ43_g4139</name>
</gene>
<reference evidence="1" key="1">
    <citation type="submission" date="2022-11" db="EMBL/GenBank/DDBJ databases">
        <title>Genome Sequence of Nemania bipapillata.</title>
        <authorList>
            <person name="Buettner E."/>
        </authorList>
    </citation>
    <scope>NUCLEOTIDE SEQUENCE</scope>
    <source>
        <strain evidence="1">CP14</strain>
    </source>
</reference>
<evidence type="ECO:0000313" key="2">
    <source>
        <dbReference type="Proteomes" id="UP001153334"/>
    </source>
</evidence>